<evidence type="ECO:0000256" key="6">
    <source>
        <dbReference type="ARBA" id="ARBA00022777"/>
    </source>
</evidence>
<keyword evidence="4" id="KW-0808">Transferase</keyword>
<protein>
    <submittedName>
        <fullName evidence="8">PTS fructose transporter subunit IIB</fullName>
    </submittedName>
</protein>
<dbReference type="GO" id="GO:0005886">
    <property type="term" value="C:plasma membrane"/>
    <property type="evidence" value="ECO:0007669"/>
    <property type="project" value="TreeGrafter"/>
</dbReference>
<evidence type="ECO:0000256" key="3">
    <source>
        <dbReference type="ARBA" id="ARBA00022597"/>
    </source>
</evidence>
<keyword evidence="1" id="KW-0813">Transport</keyword>
<dbReference type="EMBL" id="JABAGV010000004">
    <property type="protein sequence ID" value="MBC2473643.1"/>
    <property type="molecule type" value="Genomic_DNA"/>
</dbReference>
<dbReference type="AlphaFoldDB" id="A0AAW3W4U5"/>
<dbReference type="InterPro" id="IPR003353">
    <property type="entry name" value="PTS_IIB_fruc"/>
</dbReference>
<reference evidence="8" key="2">
    <citation type="journal article" date="2022" name="Nat. Biotechnol.">
        <title>Carbon-negative production of acetone and isopropanol by gas fermentation at industrial pilot scale.</title>
        <authorList>
            <person name="Liew F.E."/>
            <person name="Nogle R."/>
            <person name="Abdalla T."/>
            <person name="Rasor B.J."/>
            <person name="Canter C."/>
            <person name="Jensen R.O."/>
            <person name="Wang L."/>
            <person name="Strutz J."/>
            <person name="Chirania P."/>
            <person name="De Tissera S."/>
            <person name="Mueller A.P."/>
            <person name="Ruan Z."/>
            <person name="Gao A."/>
            <person name="Tran L."/>
            <person name="Engle N.L."/>
            <person name="Bromley J.C."/>
            <person name="Daniell J."/>
            <person name="Conrado R."/>
            <person name="Tschaplinski T.J."/>
            <person name="Giannone R.J."/>
            <person name="Hettich R.L."/>
            <person name="Karim A.S."/>
            <person name="Simpson S.D."/>
            <person name="Brown S.D."/>
            <person name="Leang C."/>
            <person name="Jewett M.C."/>
            <person name="Kopke M."/>
        </authorList>
    </citation>
    <scope>NUCLEOTIDE SEQUENCE</scope>
    <source>
        <strain evidence="8">DJ015</strain>
    </source>
</reference>
<comment type="caution">
    <text evidence="8">The sequence shown here is derived from an EMBL/GenBank/DDBJ whole genome shotgun (WGS) entry which is preliminary data.</text>
</comment>
<dbReference type="FunFam" id="3.40.50.2300:FF:000014">
    <property type="entry name" value="PTS system fructose-like transporter subunit IIB"/>
    <property type="match status" value="1"/>
</dbReference>
<keyword evidence="2" id="KW-0597">Phosphoprotein</keyword>
<evidence type="ECO:0000313" key="9">
    <source>
        <dbReference type="Proteomes" id="UP001194098"/>
    </source>
</evidence>
<dbReference type="Gene3D" id="3.40.50.2300">
    <property type="match status" value="1"/>
</dbReference>
<keyword evidence="3" id="KW-0762">Sugar transport</keyword>
<evidence type="ECO:0000259" key="7">
    <source>
        <dbReference type="PROSITE" id="PS51099"/>
    </source>
</evidence>
<feature type="domain" description="PTS EIIB type-2" evidence="7">
    <location>
        <begin position="1"/>
        <end position="99"/>
    </location>
</feature>
<evidence type="ECO:0000256" key="4">
    <source>
        <dbReference type="ARBA" id="ARBA00022679"/>
    </source>
</evidence>
<dbReference type="CDD" id="cd05569">
    <property type="entry name" value="PTS_IIB_fructose"/>
    <property type="match status" value="1"/>
</dbReference>
<name>A0AAW3W4U5_CLOBE</name>
<dbReference type="GO" id="GO:0022877">
    <property type="term" value="F:protein-N(PI)-phosphohistidine-fructose phosphotransferase system transporter activity"/>
    <property type="evidence" value="ECO:0007669"/>
    <property type="project" value="InterPro"/>
</dbReference>
<sequence length="102" mass="11056">MKIVGVTSCPTGVAHTNMAAKALTKSGEKLGHMVKVEKQGALGIQNRLTKQEIEEADVVIFAVEQKVREEERFTGKTIYKIPVAAPIKNGVKVIEDALALIK</sequence>
<dbReference type="Proteomes" id="UP001194098">
    <property type="component" value="Unassembled WGS sequence"/>
</dbReference>
<dbReference type="PROSITE" id="PS51099">
    <property type="entry name" value="PTS_EIIB_TYPE_2"/>
    <property type="match status" value="1"/>
</dbReference>
<dbReference type="NCBIfam" id="TIGR00829">
    <property type="entry name" value="FRU"/>
    <property type="match status" value="1"/>
</dbReference>
<evidence type="ECO:0000313" key="8">
    <source>
        <dbReference type="EMBL" id="MBC2473643.1"/>
    </source>
</evidence>
<dbReference type="GO" id="GO:0016301">
    <property type="term" value="F:kinase activity"/>
    <property type="evidence" value="ECO:0007669"/>
    <property type="project" value="UniProtKB-KW"/>
</dbReference>
<dbReference type="PANTHER" id="PTHR30505:SF0">
    <property type="entry name" value="FRUCTOSE-LIKE PTS SYSTEM EIIBC COMPONENT-RELATED"/>
    <property type="match status" value="1"/>
</dbReference>
<keyword evidence="5" id="KW-0598">Phosphotransferase system</keyword>
<dbReference type="InterPro" id="IPR036095">
    <property type="entry name" value="PTS_EIIB-like_sf"/>
</dbReference>
<dbReference type="GO" id="GO:0009401">
    <property type="term" value="P:phosphoenolpyruvate-dependent sugar phosphotransferase system"/>
    <property type="evidence" value="ECO:0007669"/>
    <property type="project" value="UniProtKB-KW"/>
</dbReference>
<dbReference type="InterPro" id="IPR050864">
    <property type="entry name" value="Bacterial_PTS_Sugar_Transport"/>
</dbReference>
<dbReference type="RefSeq" id="WP_171779811.1">
    <property type="nucleotide sequence ID" value="NZ_JABAGV010000004.1"/>
</dbReference>
<accession>A0AAW3W4U5</accession>
<dbReference type="Pfam" id="PF02302">
    <property type="entry name" value="PTS_IIB"/>
    <property type="match status" value="1"/>
</dbReference>
<evidence type="ECO:0000256" key="2">
    <source>
        <dbReference type="ARBA" id="ARBA00022553"/>
    </source>
</evidence>
<gene>
    <name evidence="8" type="ORF">HGI39_02775</name>
</gene>
<dbReference type="SUPFAM" id="SSF52794">
    <property type="entry name" value="PTS system IIB component-like"/>
    <property type="match status" value="1"/>
</dbReference>
<evidence type="ECO:0000256" key="5">
    <source>
        <dbReference type="ARBA" id="ARBA00022683"/>
    </source>
</evidence>
<dbReference type="GO" id="GO:0090563">
    <property type="term" value="F:protein-phosphocysteine-sugar phosphotransferase activity"/>
    <property type="evidence" value="ECO:0007669"/>
    <property type="project" value="TreeGrafter"/>
</dbReference>
<dbReference type="InterPro" id="IPR003501">
    <property type="entry name" value="PTS_EIIB_2/3"/>
</dbReference>
<proteinExistence type="predicted"/>
<keyword evidence="6" id="KW-0418">Kinase</keyword>
<evidence type="ECO:0000256" key="1">
    <source>
        <dbReference type="ARBA" id="ARBA00022448"/>
    </source>
</evidence>
<reference evidence="8" key="1">
    <citation type="submission" date="2020-04" db="EMBL/GenBank/DDBJ databases">
        <authorList>
            <person name="Brown S."/>
        </authorList>
    </citation>
    <scope>NUCLEOTIDE SEQUENCE</scope>
    <source>
        <strain evidence="8">DJ015</strain>
    </source>
</reference>
<organism evidence="8 9">
    <name type="scientific">Clostridium beijerinckii</name>
    <name type="common">Clostridium MP</name>
    <dbReference type="NCBI Taxonomy" id="1520"/>
    <lineage>
        <taxon>Bacteria</taxon>
        <taxon>Bacillati</taxon>
        <taxon>Bacillota</taxon>
        <taxon>Clostridia</taxon>
        <taxon>Eubacteriales</taxon>
        <taxon>Clostridiaceae</taxon>
        <taxon>Clostridium</taxon>
    </lineage>
</organism>
<dbReference type="InterPro" id="IPR013011">
    <property type="entry name" value="PTS_EIIB_2"/>
</dbReference>
<dbReference type="PANTHER" id="PTHR30505">
    <property type="entry name" value="FRUCTOSE-LIKE PERMEASE"/>
    <property type="match status" value="1"/>
</dbReference>